<keyword evidence="1" id="KW-0732">Signal</keyword>
<dbReference type="KEGG" id="tpx:Turpa_2961"/>
<dbReference type="HOGENOM" id="CLU_1234563_0_0_12"/>
<dbReference type="AlphaFoldDB" id="I4B8J3"/>
<name>I4B8J3_TURPD</name>
<dbReference type="RefSeq" id="WP_014804101.1">
    <property type="nucleotide sequence ID" value="NC_018020.1"/>
</dbReference>
<dbReference type="STRING" id="869212.Turpa_2961"/>
<evidence type="ECO:0000313" key="3">
    <source>
        <dbReference type="Proteomes" id="UP000006048"/>
    </source>
</evidence>
<accession>I4B8J3</accession>
<organism evidence="2 3">
    <name type="scientific">Turneriella parva (strain ATCC BAA-1111 / DSM 21527 / NCTC 11395 / H)</name>
    <name type="common">Leptospira parva</name>
    <dbReference type="NCBI Taxonomy" id="869212"/>
    <lineage>
        <taxon>Bacteria</taxon>
        <taxon>Pseudomonadati</taxon>
        <taxon>Spirochaetota</taxon>
        <taxon>Spirochaetia</taxon>
        <taxon>Leptospirales</taxon>
        <taxon>Leptospiraceae</taxon>
        <taxon>Turneriella</taxon>
    </lineage>
</organism>
<reference evidence="2 3" key="1">
    <citation type="submission" date="2012-06" db="EMBL/GenBank/DDBJ databases">
        <title>The complete chromosome of genome of Turneriella parva DSM 21527.</title>
        <authorList>
            <consortium name="US DOE Joint Genome Institute (JGI-PGF)"/>
            <person name="Lucas S."/>
            <person name="Han J."/>
            <person name="Lapidus A."/>
            <person name="Bruce D."/>
            <person name="Goodwin L."/>
            <person name="Pitluck S."/>
            <person name="Peters L."/>
            <person name="Kyrpides N."/>
            <person name="Mavromatis K."/>
            <person name="Ivanova N."/>
            <person name="Mikhailova N."/>
            <person name="Chertkov O."/>
            <person name="Detter J.C."/>
            <person name="Tapia R."/>
            <person name="Han C."/>
            <person name="Land M."/>
            <person name="Hauser L."/>
            <person name="Markowitz V."/>
            <person name="Cheng J.-F."/>
            <person name="Hugenholtz P."/>
            <person name="Woyke T."/>
            <person name="Wu D."/>
            <person name="Gronow S."/>
            <person name="Wellnitz S."/>
            <person name="Brambilla E."/>
            <person name="Klenk H.-P."/>
            <person name="Eisen J.A."/>
        </authorList>
    </citation>
    <scope>NUCLEOTIDE SEQUENCE [LARGE SCALE GENOMIC DNA]</scope>
    <source>
        <strain evidence="3">ATCC BAA-1111 / DSM 21527 / NCTC 11395 / H</strain>
    </source>
</reference>
<sequence length="224" mass="24963">MRFWSIALLLVISFVACGSPALQTELHHESKYLAVFSSPALTTADDDRRLANAFQSKYRSRVVLLRPVTGQAYLKELGAKASLFAMIRINSLRETRAVVKEIEQALGNATLAALLPLAETTGSQDNFSGLVFQLALEKRAAGFNRLNSRAKAEIFRVEADEFSHDRNLLSYFSSISLNDSPYQTVRLLGFSGVMETQFETYDGLYTRTVRKLEAADTAIVEKVR</sequence>
<proteinExistence type="predicted"/>
<evidence type="ECO:0000313" key="2">
    <source>
        <dbReference type="EMBL" id="AFM13600.1"/>
    </source>
</evidence>
<dbReference type="PROSITE" id="PS51257">
    <property type="entry name" value="PROKAR_LIPOPROTEIN"/>
    <property type="match status" value="1"/>
</dbReference>
<protein>
    <recommendedName>
        <fullName evidence="4">Lipoprotein</fullName>
    </recommendedName>
</protein>
<dbReference type="Proteomes" id="UP000006048">
    <property type="component" value="Chromosome"/>
</dbReference>
<feature type="chain" id="PRO_5003686824" description="Lipoprotein" evidence="1">
    <location>
        <begin position="19"/>
        <end position="224"/>
    </location>
</feature>
<keyword evidence="3" id="KW-1185">Reference proteome</keyword>
<feature type="signal peptide" evidence="1">
    <location>
        <begin position="1"/>
        <end position="18"/>
    </location>
</feature>
<evidence type="ECO:0000256" key="1">
    <source>
        <dbReference type="SAM" id="SignalP"/>
    </source>
</evidence>
<gene>
    <name evidence="2" type="ordered locus">Turpa_2961</name>
</gene>
<evidence type="ECO:0008006" key="4">
    <source>
        <dbReference type="Google" id="ProtNLM"/>
    </source>
</evidence>
<dbReference type="EMBL" id="CP002959">
    <property type="protein sequence ID" value="AFM13600.1"/>
    <property type="molecule type" value="Genomic_DNA"/>
</dbReference>